<sequence length="190" mass="20360">MKRESPAAQRNREPIAEALAPLLPPRGTVLEVASGSGEHAVHLARRFPHLLWQPSDPDGEARASIALYVKEAGLPNLRPPVALDAAGDAPFPPADAVLCINMIHIAPWEACEGLLRKAPGGSLFLYSPFVRDGVPTAPSNIAFDADLRARDPRWGVRRLEDVAALAAQHGWGPPAVTGMPANNLLVAFRR</sequence>
<dbReference type="RefSeq" id="WP_301590819.1">
    <property type="nucleotide sequence ID" value="NZ_JAPFQI010000010.1"/>
</dbReference>
<name>A0ABT3NX22_9PROT</name>
<protein>
    <submittedName>
        <fullName evidence="1">Class I SAM-dependent methyltransferase</fullName>
    </submittedName>
</protein>
<dbReference type="Gene3D" id="3.40.50.150">
    <property type="entry name" value="Vaccinia Virus protein VP39"/>
    <property type="match status" value="1"/>
</dbReference>
<dbReference type="PANTHER" id="PTHR20974:SF0">
    <property type="entry name" value="UPF0585 PROTEIN CG18661"/>
    <property type="match status" value="1"/>
</dbReference>
<accession>A0ABT3NX22</accession>
<dbReference type="Proteomes" id="UP001526430">
    <property type="component" value="Unassembled WGS sequence"/>
</dbReference>
<dbReference type="GO" id="GO:0032259">
    <property type="term" value="P:methylation"/>
    <property type="evidence" value="ECO:0007669"/>
    <property type="project" value="UniProtKB-KW"/>
</dbReference>
<dbReference type="InterPro" id="IPR010342">
    <property type="entry name" value="DUF938"/>
</dbReference>
<dbReference type="Pfam" id="PF06080">
    <property type="entry name" value="DUF938"/>
    <property type="match status" value="1"/>
</dbReference>
<dbReference type="SUPFAM" id="SSF53335">
    <property type="entry name" value="S-adenosyl-L-methionine-dependent methyltransferases"/>
    <property type="match status" value="1"/>
</dbReference>
<evidence type="ECO:0000313" key="1">
    <source>
        <dbReference type="EMBL" id="MCW8086722.1"/>
    </source>
</evidence>
<dbReference type="EMBL" id="JAPFQI010000010">
    <property type="protein sequence ID" value="MCW8086722.1"/>
    <property type="molecule type" value="Genomic_DNA"/>
</dbReference>
<dbReference type="PANTHER" id="PTHR20974">
    <property type="entry name" value="UPF0585 PROTEIN CG18661"/>
    <property type="match status" value="1"/>
</dbReference>
<dbReference type="InterPro" id="IPR029063">
    <property type="entry name" value="SAM-dependent_MTases_sf"/>
</dbReference>
<reference evidence="1 2" key="1">
    <citation type="submission" date="2022-10" db="EMBL/GenBank/DDBJ databases">
        <title>Roseococcus glaciei nov., sp. nov., isolated from glacier.</title>
        <authorList>
            <person name="Liu Q."/>
            <person name="Xin Y.-H."/>
        </authorList>
    </citation>
    <scope>NUCLEOTIDE SEQUENCE [LARGE SCALE GENOMIC DNA]</scope>
    <source>
        <strain evidence="1 2">MDT2-1-1</strain>
    </source>
</reference>
<evidence type="ECO:0000313" key="2">
    <source>
        <dbReference type="Proteomes" id="UP001526430"/>
    </source>
</evidence>
<gene>
    <name evidence="1" type="ORF">OF850_13885</name>
</gene>
<keyword evidence="2" id="KW-1185">Reference proteome</keyword>
<proteinExistence type="predicted"/>
<organism evidence="1 2">
    <name type="scientific">Sabulicella glaciei</name>
    <dbReference type="NCBI Taxonomy" id="2984948"/>
    <lineage>
        <taxon>Bacteria</taxon>
        <taxon>Pseudomonadati</taxon>
        <taxon>Pseudomonadota</taxon>
        <taxon>Alphaproteobacteria</taxon>
        <taxon>Acetobacterales</taxon>
        <taxon>Acetobacteraceae</taxon>
        <taxon>Sabulicella</taxon>
    </lineage>
</organism>
<keyword evidence="1" id="KW-0489">Methyltransferase</keyword>
<comment type="caution">
    <text evidence="1">The sequence shown here is derived from an EMBL/GenBank/DDBJ whole genome shotgun (WGS) entry which is preliminary data.</text>
</comment>
<keyword evidence="1" id="KW-0808">Transferase</keyword>
<dbReference type="GO" id="GO:0008168">
    <property type="term" value="F:methyltransferase activity"/>
    <property type="evidence" value="ECO:0007669"/>
    <property type="project" value="UniProtKB-KW"/>
</dbReference>